<dbReference type="GO" id="GO:0004672">
    <property type="term" value="F:protein kinase activity"/>
    <property type="evidence" value="ECO:0007669"/>
    <property type="project" value="InterPro"/>
</dbReference>
<dbReference type="SMART" id="SM00220">
    <property type="entry name" value="S_TKc"/>
    <property type="match status" value="1"/>
</dbReference>
<dbReference type="SUPFAM" id="SSF56112">
    <property type="entry name" value="Protein kinase-like (PK-like)"/>
    <property type="match status" value="1"/>
</dbReference>
<dbReference type="STRING" id="1328759.A0A5C2S3Q0"/>
<proteinExistence type="predicted"/>
<keyword evidence="3" id="KW-1185">Reference proteome</keyword>
<feature type="domain" description="Protein kinase" evidence="1">
    <location>
        <begin position="1"/>
        <end position="343"/>
    </location>
</feature>
<evidence type="ECO:0000313" key="2">
    <source>
        <dbReference type="EMBL" id="RPD57479.1"/>
    </source>
</evidence>
<dbReference type="InterPro" id="IPR011009">
    <property type="entry name" value="Kinase-like_dom_sf"/>
</dbReference>
<dbReference type="InterPro" id="IPR000719">
    <property type="entry name" value="Prot_kinase_dom"/>
</dbReference>
<evidence type="ECO:0000313" key="3">
    <source>
        <dbReference type="Proteomes" id="UP000313359"/>
    </source>
</evidence>
<dbReference type="Proteomes" id="UP000313359">
    <property type="component" value="Unassembled WGS sequence"/>
</dbReference>
<dbReference type="Gene3D" id="1.10.510.10">
    <property type="entry name" value="Transferase(Phosphotransferase) domain 1"/>
    <property type="match status" value="1"/>
</dbReference>
<dbReference type="EMBL" id="ML122280">
    <property type="protein sequence ID" value="RPD57479.1"/>
    <property type="molecule type" value="Genomic_DNA"/>
</dbReference>
<protein>
    <recommendedName>
        <fullName evidence="1">Protein kinase domain-containing protein</fullName>
    </recommendedName>
</protein>
<accession>A0A5C2S3Q0</accession>
<evidence type="ECO:0000259" key="1">
    <source>
        <dbReference type="PROSITE" id="PS50011"/>
    </source>
</evidence>
<dbReference type="PROSITE" id="PS50011">
    <property type="entry name" value="PROTEIN_KINASE_DOM"/>
    <property type="match status" value="1"/>
</dbReference>
<reference evidence="2" key="1">
    <citation type="journal article" date="2018" name="Genome Biol. Evol.">
        <title>Genomics and development of Lentinus tigrinus, a white-rot wood-decaying mushroom with dimorphic fruiting bodies.</title>
        <authorList>
            <person name="Wu B."/>
            <person name="Xu Z."/>
            <person name="Knudson A."/>
            <person name="Carlson A."/>
            <person name="Chen N."/>
            <person name="Kovaka S."/>
            <person name="LaButti K."/>
            <person name="Lipzen A."/>
            <person name="Pennachio C."/>
            <person name="Riley R."/>
            <person name="Schakwitz W."/>
            <person name="Umezawa K."/>
            <person name="Ohm R.A."/>
            <person name="Grigoriev I.V."/>
            <person name="Nagy L.G."/>
            <person name="Gibbons J."/>
            <person name="Hibbett D."/>
        </authorList>
    </citation>
    <scope>NUCLEOTIDE SEQUENCE [LARGE SCALE GENOMIC DNA]</scope>
    <source>
        <strain evidence="2">ALCF2SS1-6</strain>
    </source>
</reference>
<gene>
    <name evidence="2" type="ORF">L227DRAFT_613501</name>
</gene>
<dbReference type="GO" id="GO:0005524">
    <property type="term" value="F:ATP binding"/>
    <property type="evidence" value="ECO:0007669"/>
    <property type="project" value="InterPro"/>
</dbReference>
<name>A0A5C2S3Q0_9APHY</name>
<dbReference type="OrthoDB" id="2743419at2759"/>
<dbReference type="AlphaFoldDB" id="A0A5C2S3Q0"/>
<sequence length="373" mass="44397">MPSAVRQSVADLLVPEAEALGKLTEEEEWWRDNSYFLEYKSYFLRRRYQPRWEPSWKNYPNRHPSEFEDWHRHENTAIIDARRMVNRYPRLVALKRINKSEELFLIDWLYSPVNRRDPRNHTVQVLDKWQMDDRSVLAMPLLRPCDDPAWDTVGEVVSFLKQVFDGVEFMHEKNVAHRDIKASSIMYDPLHMYYEGFYHPLLRDRNYELTGKAKHRTRTDQPVKYFFVSFGKANRYWDTTRPRESPLLDRKMTLGELQHLDDRPVDPFKTDIYALGKMVRTTVLMKFKGVSFLAPLVKDMLQDNASKRPTAPDVVRRFNALLGALTERQLRARLVPAYEEPVLAVRRNICHRFRTMRYKLQDKDAVPLPVDPL</sequence>
<organism evidence="2 3">
    <name type="scientific">Lentinus tigrinus ALCF2SS1-6</name>
    <dbReference type="NCBI Taxonomy" id="1328759"/>
    <lineage>
        <taxon>Eukaryota</taxon>
        <taxon>Fungi</taxon>
        <taxon>Dikarya</taxon>
        <taxon>Basidiomycota</taxon>
        <taxon>Agaricomycotina</taxon>
        <taxon>Agaricomycetes</taxon>
        <taxon>Polyporales</taxon>
        <taxon>Polyporaceae</taxon>
        <taxon>Lentinus</taxon>
    </lineage>
</organism>